<feature type="region of interest" description="Disordered" evidence="1">
    <location>
        <begin position="168"/>
        <end position="294"/>
    </location>
</feature>
<feature type="compositionally biased region" description="Gly residues" evidence="1">
    <location>
        <begin position="222"/>
        <end position="231"/>
    </location>
</feature>
<evidence type="ECO:0000256" key="1">
    <source>
        <dbReference type="SAM" id="MobiDB-lite"/>
    </source>
</evidence>
<evidence type="ECO:0000313" key="2">
    <source>
        <dbReference type="EMBL" id="JAT76512.1"/>
    </source>
</evidence>
<gene>
    <name evidence="2" type="ORF">g.27224</name>
</gene>
<name>A0A1D2ABE9_AUXPR</name>
<feature type="region of interest" description="Disordered" evidence="1">
    <location>
        <begin position="316"/>
        <end position="341"/>
    </location>
</feature>
<proteinExistence type="predicted"/>
<protein>
    <submittedName>
        <fullName evidence="2">Uncharacterized protein</fullName>
    </submittedName>
</protein>
<sequence>YSKGSPPRMCNDLLFHLALPCRWASPPRQTTRWSWRAIGQTCTSTEDSLTVLQHAQVSVRHPGADALVSPLLLARVRLLSASPLSFASPCLHAPSLSTRPDIEDAKGSLCILWVAWGRRGCPLRPAYGHGGANTAGPPGGAGVRGGCRQPVQSRGQCRCLPAGERAPCRRPGPAVRGPGHAAHARGADAARSGAEVPRRRGLLPGGEAGGGRRRRRGHRRAGGAGGAGAGPQLGPRAGLPGPRPFQAPAVCDPGAGHHPRTPRLPPQPGRGAGGICPPLAHLPGGLRSPLQPGSHLCPGDAVQAALLRLPGSRQGVVQRLGPDSSHAHRHRLQGVWQGSRL</sequence>
<feature type="compositionally biased region" description="Low complexity" evidence="1">
    <location>
        <begin position="169"/>
        <end position="181"/>
    </location>
</feature>
<feature type="compositionally biased region" description="Basic residues" evidence="1">
    <location>
        <begin position="211"/>
        <end position="221"/>
    </location>
</feature>
<dbReference type="AlphaFoldDB" id="A0A1D2ABE9"/>
<accession>A0A1D2ABE9</accession>
<reference evidence="2" key="1">
    <citation type="submission" date="2015-08" db="EMBL/GenBank/DDBJ databases">
        <authorList>
            <person name="Babu N.S."/>
            <person name="Beckwith C.J."/>
            <person name="Beseler K.G."/>
            <person name="Brison A."/>
            <person name="Carone J.V."/>
            <person name="Caskin T.P."/>
            <person name="Diamond M."/>
            <person name="Durham M.E."/>
            <person name="Foxe J.M."/>
            <person name="Go M."/>
            <person name="Henderson B.A."/>
            <person name="Jones I.B."/>
            <person name="McGettigan J.A."/>
            <person name="Micheletti S.J."/>
            <person name="Nasrallah M.E."/>
            <person name="Ortiz D."/>
            <person name="Piller C.R."/>
            <person name="Privatt S.R."/>
            <person name="Schneider S.L."/>
            <person name="Sharp S."/>
            <person name="Smith T.C."/>
            <person name="Stanton J.D."/>
            <person name="Ullery H.E."/>
            <person name="Wilson R.J."/>
            <person name="Serrano M.G."/>
            <person name="Buck G."/>
            <person name="Lee V."/>
            <person name="Wang Y."/>
            <person name="Carvalho R."/>
            <person name="Voegtly L."/>
            <person name="Shi R."/>
            <person name="Duckworth R."/>
            <person name="Johnson A."/>
            <person name="Loviza R."/>
            <person name="Walstead R."/>
            <person name="Shah Z."/>
            <person name="Kiflezghi M."/>
            <person name="Wade K."/>
            <person name="Ball S.L."/>
            <person name="Bradley K.W."/>
            <person name="Asai D.J."/>
            <person name="Bowman C.A."/>
            <person name="Russell D.A."/>
            <person name="Pope W.H."/>
            <person name="Jacobs-Sera D."/>
            <person name="Hendrix R.W."/>
            <person name="Hatfull G.F."/>
        </authorList>
    </citation>
    <scope>NUCLEOTIDE SEQUENCE</scope>
</reference>
<organism evidence="2">
    <name type="scientific">Auxenochlorella protothecoides</name>
    <name type="common">Green microalga</name>
    <name type="synonym">Chlorella protothecoides</name>
    <dbReference type="NCBI Taxonomy" id="3075"/>
    <lineage>
        <taxon>Eukaryota</taxon>
        <taxon>Viridiplantae</taxon>
        <taxon>Chlorophyta</taxon>
        <taxon>core chlorophytes</taxon>
        <taxon>Trebouxiophyceae</taxon>
        <taxon>Chlorellales</taxon>
        <taxon>Chlorellaceae</taxon>
        <taxon>Auxenochlorella</taxon>
    </lineage>
</organism>
<dbReference type="EMBL" id="GDKF01002110">
    <property type="protein sequence ID" value="JAT76512.1"/>
    <property type="molecule type" value="Transcribed_RNA"/>
</dbReference>
<feature type="non-terminal residue" evidence="2">
    <location>
        <position position="1"/>
    </location>
</feature>